<sequence>MKNFLLIPFVVLVTSCNTNAQKNKEKENFPVTKTEQEWKTELTAMEYYVLRKKGTEKAIKNEYNKFYERGTYLCAGCGVKLYESKYKYDSGSGWPAFDRGIEKNLAYEKDVSLGMVRTEVHCANCGGHLGHVFLDGPSQTTGLRHCVNSVSLDFIPERNEEK</sequence>
<dbReference type="PANTHER" id="PTHR10173">
    <property type="entry name" value="METHIONINE SULFOXIDE REDUCTASE"/>
    <property type="match status" value="1"/>
</dbReference>
<evidence type="ECO:0000256" key="1">
    <source>
        <dbReference type="ARBA" id="ARBA00012499"/>
    </source>
</evidence>
<evidence type="ECO:0000313" key="6">
    <source>
        <dbReference type="Proteomes" id="UP000831290"/>
    </source>
</evidence>
<proteinExistence type="predicted"/>
<evidence type="ECO:0000256" key="2">
    <source>
        <dbReference type="ARBA" id="ARBA00023002"/>
    </source>
</evidence>
<dbReference type="KEGG" id="fbm:MQE35_02865"/>
<protein>
    <recommendedName>
        <fullName evidence="1">peptide-methionine (R)-S-oxide reductase</fullName>
        <ecNumber evidence="1">1.8.4.12</ecNumber>
    </recommendedName>
</protein>
<gene>
    <name evidence="5" type="primary">msrB</name>
    <name evidence="5" type="ORF">MQE35_02865</name>
</gene>
<reference evidence="5" key="1">
    <citation type="submission" date="2022-03" db="EMBL/GenBank/DDBJ databases">
        <title>Description of Abyssus ytuae gen. nov., sp. nov., a novel member of the family Flavobacteriaceae isolated from the sediment of Mariana Trench.</title>
        <authorList>
            <person name="Zhang J."/>
            <person name="Xu X."/>
        </authorList>
    </citation>
    <scope>NUCLEOTIDE SEQUENCE</scope>
    <source>
        <strain evidence="5">MT3330</strain>
    </source>
</reference>
<dbReference type="AlphaFoldDB" id="A0A9E6ZZX5"/>
<dbReference type="NCBIfam" id="TIGR00357">
    <property type="entry name" value="peptide-methionine (R)-S-oxide reductase MsrB"/>
    <property type="match status" value="1"/>
</dbReference>
<keyword evidence="2 5" id="KW-0560">Oxidoreductase</keyword>
<keyword evidence="6" id="KW-1185">Reference proteome</keyword>
<dbReference type="PROSITE" id="PS51257">
    <property type="entry name" value="PROKAR_LIPOPROTEIN"/>
    <property type="match status" value="1"/>
</dbReference>
<dbReference type="RefSeq" id="WP_255844326.1">
    <property type="nucleotide sequence ID" value="NZ_CP094358.1"/>
</dbReference>
<dbReference type="Proteomes" id="UP000831290">
    <property type="component" value="Chromosome"/>
</dbReference>
<evidence type="ECO:0000313" key="5">
    <source>
        <dbReference type="EMBL" id="UOB18247.1"/>
    </source>
</evidence>
<dbReference type="GO" id="GO:0033743">
    <property type="term" value="F:peptide-methionine (R)-S-oxide reductase activity"/>
    <property type="evidence" value="ECO:0007669"/>
    <property type="project" value="UniProtKB-EC"/>
</dbReference>
<dbReference type="SUPFAM" id="SSF51316">
    <property type="entry name" value="Mss4-like"/>
    <property type="match status" value="1"/>
</dbReference>
<dbReference type="PANTHER" id="PTHR10173:SF52">
    <property type="entry name" value="METHIONINE-R-SULFOXIDE REDUCTASE B1"/>
    <property type="match status" value="1"/>
</dbReference>
<organism evidence="5 6">
    <name type="scientific">Abyssalbus ytuae</name>
    <dbReference type="NCBI Taxonomy" id="2926907"/>
    <lineage>
        <taxon>Bacteria</taxon>
        <taxon>Pseudomonadati</taxon>
        <taxon>Bacteroidota</taxon>
        <taxon>Flavobacteriia</taxon>
        <taxon>Flavobacteriales</taxon>
        <taxon>Flavobacteriaceae</taxon>
        <taxon>Abyssalbus</taxon>
    </lineage>
</organism>
<name>A0A9E6ZZX5_9FLAO</name>
<dbReference type="InterPro" id="IPR011057">
    <property type="entry name" value="Mss4-like_sf"/>
</dbReference>
<dbReference type="Gene3D" id="2.170.150.20">
    <property type="entry name" value="Peptide methionine sulfoxide reductase"/>
    <property type="match status" value="1"/>
</dbReference>
<dbReference type="EMBL" id="CP094358">
    <property type="protein sequence ID" value="UOB18247.1"/>
    <property type="molecule type" value="Genomic_DNA"/>
</dbReference>
<dbReference type="PROSITE" id="PS51790">
    <property type="entry name" value="MSRB"/>
    <property type="match status" value="1"/>
</dbReference>
<dbReference type="EC" id="1.8.4.12" evidence="1"/>
<dbReference type="InterPro" id="IPR028427">
    <property type="entry name" value="Met_Sox_Rdtase_MsrB"/>
</dbReference>
<accession>A0A9E6ZZX5</accession>
<feature type="domain" description="MsrB" evidence="4">
    <location>
        <begin position="35"/>
        <end position="157"/>
    </location>
</feature>
<comment type="catalytic activity">
    <reaction evidence="3">
        <text>L-methionyl-[protein] + [thioredoxin]-disulfide + H2O = L-methionyl-(R)-S-oxide-[protein] + [thioredoxin]-dithiol</text>
        <dbReference type="Rhea" id="RHEA:24164"/>
        <dbReference type="Rhea" id="RHEA-COMP:10698"/>
        <dbReference type="Rhea" id="RHEA-COMP:10700"/>
        <dbReference type="Rhea" id="RHEA-COMP:12313"/>
        <dbReference type="Rhea" id="RHEA-COMP:12314"/>
        <dbReference type="ChEBI" id="CHEBI:15377"/>
        <dbReference type="ChEBI" id="CHEBI:16044"/>
        <dbReference type="ChEBI" id="CHEBI:29950"/>
        <dbReference type="ChEBI" id="CHEBI:45764"/>
        <dbReference type="ChEBI" id="CHEBI:50058"/>
        <dbReference type="EC" id="1.8.4.12"/>
    </reaction>
</comment>
<dbReference type="GO" id="GO:0030091">
    <property type="term" value="P:protein repair"/>
    <property type="evidence" value="ECO:0007669"/>
    <property type="project" value="InterPro"/>
</dbReference>
<dbReference type="GO" id="GO:0005737">
    <property type="term" value="C:cytoplasm"/>
    <property type="evidence" value="ECO:0007669"/>
    <property type="project" value="TreeGrafter"/>
</dbReference>
<evidence type="ECO:0000256" key="3">
    <source>
        <dbReference type="ARBA" id="ARBA00048488"/>
    </source>
</evidence>
<dbReference type="Pfam" id="PF01641">
    <property type="entry name" value="SelR"/>
    <property type="match status" value="1"/>
</dbReference>
<dbReference type="GO" id="GO:0006979">
    <property type="term" value="P:response to oxidative stress"/>
    <property type="evidence" value="ECO:0007669"/>
    <property type="project" value="InterPro"/>
</dbReference>
<dbReference type="InterPro" id="IPR002579">
    <property type="entry name" value="Met_Sox_Rdtase_MsrB_dom"/>
</dbReference>
<evidence type="ECO:0000259" key="4">
    <source>
        <dbReference type="PROSITE" id="PS51790"/>
    </source>
</evidence>